<name>A0A7R8WYI9_9CRUS</name>
<comment type="subunit">
    <text evidence="6">Part of the small subunit (SSU) processome, composed of more than 70 proteins and the RNA chaperone small nucleolar RNA (snoRNA) U3.</text>
</comment>
<evidence type="ECO:0000256" key="6">
    <source>
        <dbReference type="ARBA" id="ARBA00035020"/>
    </source>
</evidence>
<comment type="function">
    <text evidence="7">Specifically dimethylates two adjacent adenosines in the loop of a conserved hairpin near the 3'-end of 18S rRNA in the 40S particle. Involved in the pre-rRNA processing steps leading to small-subunit rRNA production independently of its RNA-modifying catalytic activity. Part of the small subunit (SSU) processome, first precursor of the small eukaryotic ribosomal subunit. During the assembly of the SSU processome in the nucleolus, many ribosome biogenesis factors, an RNA chaperone and ribosomal proteins associate with the nascent pre-rRNA and work in concert to generate RNA folding, modifications, rearrangements and cleavage as well as targeted degradation of pre-ribosomal RNA by the RNA exosome.</text>
</comment>
<keyword evidence="2 8" id="KW-0489">Methyltransferase</keyword>
<keyword evidence="1 9" id="KW-0698">rRNA processing</keyword>
<dbReference type="Pfam" id="PF00398">
    <property type="entry name" value="RrnaAD"/>
    <property type="match status" value="1"/>
</dbReference>
<evidence type="ECO:0000313" key="10">
    <source>
        <dbReference type="EMBL" id="CAD7236709.1"/>
    </source>
</evidence>
<evidence type="ECO:0000256" key="5">
    <source>
        <dbReference type="ARBA" id="ARBA00022884"/>
    </source>
</evidence>
<dbReference type="InterPro" id="IPR011530">
    <property type="entry name" value="rRNA_adenine_dimethylase"/>
</dbReference>
<keyword evidence="5 8" id="KW-0694">RNA-binding</keyword>
<evidence type="ECO:0000256" key="9">
    <source>
        <dbReference type="RuleBase" id="RU362106"/>
    </source>
</evidence>
<evidence type="ECO:0000256" key="1">
    <source>
        <dbReference type="ARBA" id="ARBA00022552"/>
    </source>
</evidence>
<dbReference type="InterPro" id="IPR020598">
    <property type="entry name" value="rRNA_Ade_methylase_Trfase_N"/>
</dbReference>
<dbReference type="SUPFAM" id="SSF110069">
    <property type="entry name" value="ApaG-like"/>
    <property type="match status" value="1"/>
</dbReference>
<dbReference type="PANTHER" id="PTHR11727">
    <property type="entry name" value="DIMETHYLADENOSINE TRANSFERASE"/>
    <property type="match status" value="1"/>
</dbReference>
<feature type="binding site" evidence="8">
    <location>
        <position position="63"/>
    </location>
    <ligand>
        <name>S-adenosyl-L-methionine</name>
        <dbReference type="ChEBI" id="CHEBI:59789"/>
    </ligand>
</feature>
<gene>
    <name evidence="10" type="ORF">CTOB1V02_LOCUS14524</name>
</gene>
<dbReference type="PROSITE" id="PS51689">
    <property type="entry name" value="SAM_RNA_A_N6_MT"/>
    <property type="match status" value="1"/>
</dbReference>
<dbReference type="PANTHER" id="PTHR11727:SF7">
    <property type="entry name" value="DIMETHYLADENOSINE TRANSFERASE-RELATED"/>
    <property type="match status" value="1"/>
</dbReference>
<dbReference type="GO" id="GO:0003723">
    <property type="term" value="F:RNA binding"/>
    <property type="evidence" value="ECO:0007669"/>
    <property type="project" value="UniProtKB-UniRule"/>
</dbReference>
<keyword evidence="3 8" id="KW-0808">Transferase</keyword>
<protein>
    <recommendedName>
        <fullName evidence="9">rRNA adenine N(6)-methyltransferase</fullName>
        <ecNumber evidence="9">2.1.1.-</ecNumber>
    </recommendedName>
</protein>
<evidence type="ECO:0000256" key="2">
    <source>
        <dbReference type="ARBA" id="ARBA00022603"/>
    </source>
</evidence>
<dbReference type="AlphaFoldDB" id="A0A7R8WYI9"/>
<dbReference type="NCBIfam" id="NF003967">
    <property type="entry name" value="PRK05461.1"/>
    <property type="match status" value="1"/>
</dbReference>
<dbReference type="InterPro" id="IPR029063">
    <property type="entry name" value="SAM-dependent_MTases_sf"/>
</dbReference>
<proteinExistence type="inferred from homology"/>
<dbReference type="EMBL" id="OB681240">
    <property type="protein sequence ID" value="CAD7236709.1"/>
    <property type="molecule type" value="Genomic_DNA"/>
</dbReference>
<dbReference type="Gene3D" id="2.60.40.1470">
    <property type="entry name" value="ApaG domain"/>
    <property type="match status" value="1"/>
</dbReference>
<dbReference type="InterPro" id="IPR001737">
    <property type="entry name" value="KsgA/Erm"/>
</dbReference>
<dbReference type="CDD" id="cd02440">
    <property type="entry name" value="AdoMet_MTases"/>
    <property type="match status" value="1"/>
</dbReference>
<feature type="binding site" evidence="8">
    <location>
        <position position="84"/>
    </location>
    <ligand>
        <name>S-adenosyl-L-methionine</name>
        <dbReference type="ChEBI" id="CHEBI:59789"/>
    </ligand>
</feature>
<dbReference type="PROSITE" id="PS51087">
    <property type="entry name" value="APAG"/>
    <property type="match status" value="1"/>
</dbReference>
<evidence type="ECO:0000256" key="3">
    <source>
        <dbReference type="ARBA" id="ARBA00022679"/>
    </source>
</evidence>
<evidence type="ECO:0000256" key="7">
    <source>
        <dbReference type="ARBA" id="ARBA00046134"/>
    </source>
</evidence>
<dbReference type="InterPro" id="IPR036767">
    <property type="entry name" value="ApaG_sf"/>
</dbReference>
<keyword evidence="4 8" id="KW-0949">S-adenosyl-L-methionine</keyword>
<dbReference type="NCBIfam" id="TIGR00755">
    <property type="entry name" value="ksgA"/>
    <property type="match status" value="1"/>
</dbReference>
<dbReference type="EC" id="2.1.1.-" evidence="9"/>
<evidence type="ECO:0000256" key="4">
    <source>
        <dbReference type="ARBA" id="ARBA00022691"/>
    </source>
</evidence>
<dbReference type="HAMAP" id="MF_00791">
    <property type="entry name" value="ApaG"/>
    <property type="match status" value="1"/>
</dbReference>
<accession>A0A7R8WYI9</accession>
<dbReference type="OrthoDB" id="74991at2759"/>
<dbReference type="SMART" id="SM00650">
    <property type="entry name" value="rADc"/>
    <property type="match status" value="1"/>
</dbReference>
<dbReference type="GO" id="GO:0005829">
    <property type="term" value="C:cytosol"/>
    <property type="evidence" value="ECO:0007669"/>
    <property type="project" value="TreeGrafter"/>
</dbReference>
<feature type="binding site" evidence="8">
    <location>
        <position position="17"/>
    </location>
    <ligand>
        <name>S-adenosyl-L-methionine</name>
        <dbReference type="ChEBI" id="CHEBI:59789"/>
    </ligand>
</feature>
<dbReference type="Gene3D" id="3.40.50.150">
    <property type="entry name" value="Vaccinia Virus protein VP39"/>
    <property type="match status" value="1"/>
</dbReference>
<dbReference type="PROSITE" id="PS01131">
    <property type="entry name" value="RRNA_A_DIMETH"/>
    <property type="match status" value="1"/>
</dbReference>
<reference evidence="10" key="1">
    <citation type="submission" date="2020-11" db="EMBL/GenBank/DDBJ databases">
        <authorList>
            <person name="Tran Van P."/>
        </authorList>
    </citation>
    <scope>NUCLEOTIDE SEQUENCE</scope>
</reference>
<dbReference type="InterPro" id="IPR023065">
    <property type="entry name" value="Uncharacterised_ApaG"/>
</dbReference>
<dbReference type="GO" id="GO:0000179">
    <property type="term" value="F:rRNA (adenine-N6,N6-)-dimethyltransferase activity"/>
    <property type="evidence" value="ECO:0007669"/>
    <property type="project" value="UniProtKB-UniRule"/>
</dbReference>
<dbReference type="SUPFAM" id="SSF53335">
    <property type="entry name" value="S-adenosyl-L-methionine-dependent methyltransferases"/>
    <property type="match status" value="1"/>
</dbReference>
<comment type="caution">
    <text evidence="8">Lacks conserved residue(s) required for the propagation of feature annotation.</text>
</comment>
<feature type="binding site" evidence="8">
    <location>
        <position position="38"/>
    </location>
    <ligand>
        <name>S-adenosyl-L-methionine</name>
        <dbReference type="ChEBI" id="CHEBI:59789"/>
    </ligand>
</feature>
<dbReference type="Pfam" id="PF04379">
    <property type="entry name" value="DUF525"/>
    <property type="match status" value="1"/>
</dbReference>
<sequence>MVGAIHPAADDDLVEIGPGQGALTFPLLERLDKMTAIELDRDLIEPLRTQALLIGHLEIHNVDAMKFDFSSLATPGKKIRVVGNLPYNISTPLIFKILEQADHISDMHFLLQKEVVDRIVAPPGGKDYGRLSVMVQYLCKTEKLFHVGPGAFRPAPKVDSAFCRLTPREQPEVLANRPQKFEWLVETAYIPSESDPDGSRYIFAYTITIMNKGNAPAQLLNRHWVITDSNGKVQEVKGEGVVGEQPYIKPGQGFQYTSGTMLETPFGVMQGTYEMVGVNGDSFNAEVKPFTLATPQVLH</sequence>
<organism evidence="10">
    <name type="scientific">Cyprideis torosa</name>
    <dbReference type="NCBI Taxonomy" id="163714"/>
    <lineage>
        <taxon>Eukaryota</taxon>
        <taxon>Metazoa</taxon>
        <taxon>Ecdysozoa</taxon>
        <taxon>Arthropoda</taxon>
        <taxon>Crustacea</taxon>
        <taxon>Oligostraca</taxon>
        <taxon>Ostracoda</taxon>
        <taxon>Podocopa</taxon>
        <taxon>Podocopida</taxon>
        <taxon>Cytherocopina</taxon>
        <taxon>Cytheroidea</taxon>
        <taxon>Cytherideidae</taxon>
        <taxon>Cyprideis</taxon>
    </lineage>
</organism>
<feature type="binding site" evidence="8">
    <location>
        <position position="1"/>
    </location>
    <ligand>
        <name>S-adenosyl-L-methionine</name>
        <dbReference type="ChEBI" id="CHEBI:59789"/>
    </ligand>
</feature>
<dbReference type="InterPro" id="IPR007474">
    <property type="entry name" value="ApaG_domain"/>
</dbReference>
<dbReference type="InterPro" id="IPR020596">
    <property type="entry name" value="rRNA_Ade_Mease_Trfase_CS"/>
</dbReference>
<comment type="similarity">
    <text evidence="8 9">Belongs to the class I-like SAM-binding methyltransferase superfamily. rRNA adenine N(6)-methyltransferase family.</text>
</comment>
<evidence type="ECO:0000256" key="8">
    <source>
        <dbReference type="PROSITE-ProRule" id="PRU01026"/>
    </source>
</evidence>